<feature type="domain" description="Pre-SET" evidence="10">
    <location>
        <begin position="1383"/>
        <end position="1450"/>
    </location>
</feature>
<dbReference type="InterPro" id="IPR007728">
    <property type="entry name" value="Pre-SET_dom"/>
</dbReference>
<dbReference type="InterPro" id="IPR001214">
    <property type="entry name" value="SET_dom"/>
</dbReference>
<evidence type="ECO:0000256" key="1">
    <source>
        <dbReference type="ARBA" id="ARBA00004286"/>
    </source>
</evidence>
<protein>
    <submittedName>
        <fullName evidence="12">Histone-lysine N-methyltransferase, H3 lysine-9 specific</fullName>
    </submittedName>
</protein>
<evidence type="ECO:0000256" key="8">
    <source>
        <dbReference type="SAM" id="MobiDB-lite"/>
    </source>
</evidence>
<feature type="compositionally biased region" description="Basic and acidic residues" evidence="8">
    <location>
        <begin position="903"/>
        <end position="913"/>
    </location>
</feature>
<dbReference type="InterPro" id="IPR003616">
    <property type="entry name" value="Post-SET_dom"/>
</dbReference>
<feature type="compositionally biased region" description="Polar residues" evidence="8">
    <location>
        <begin position="1006"/>
        <end position="1051"/>
    </location>
</feature>
<evidence type="ECO:0000256" key="2">
    <source>
        <dbReference type="ARBA" id="ARBA00022454"/>
    </source>
</evidence>
<feature type="region of interest" description="Disordered" evidence="8">
    <location>
        <begin position="1089"/>
        <end position="1240"/>
    </location>
</feature>
<dbReference type="PROSITE" id="PS50867">
    <property type="entry name" value="PRE_SET"/>
    <property type="match status" value="1"/>
</dbReference>
<feature type="compositionally biased region" description="Low complexity" evidence="8">
    <location>
        <begin position="943"/>
        <end position="968"/>
    </location>
</feature>
<evidence type="ECO:0000259" key="10">
    <source>
        <dbReference type="PROSITE" id="PS50867"/>
    </source>
</evidence>
<feature type="compositionally biased region" description="Pro residues" evidence="8">
    <location>
        <begin position="328"/>
        <end position="341"/>
    </location>
</feature>
<feature type="compositionally biased region" description="Pro residues" evidence="8">
    <location>
        <begin position="57"/>
        <end position="67"/>
    </location>
</feature>
<evidence type="ECO:0000259" key="11">
    <source>
        <dbReference type="PROSITE" id="PS50868"/>
    </source>
</evidence>
<feature type="compositionally biased region" description="Low complexity" evidence="8">
    <location>
        <begin position="692"/>
        <end position="715"/>
    </location>
</feature>
<feature type="region of interest" description="Disordered" evidence="8">
    <location>
        <begin position="683"/>
        <end position="970"/>
    </location>
</feature>
<dbReference type="OMA" id="MFAKDTP"/>
<keyword evidence="2" id="KW-0158">Chromosome</keyword>
<keyword evidence="13" id="KW-1185">Reference proteome</keyword>
<feature type="compositionally biased region" description="Low complexity" evidence="8">
    <location>
        <begin position="26"/>
        <end position="41"/>
    </location>
</feature>
<reference evidence="12 13" key="1">
    <citation type="submission" date="2016-10" db="EMBL/GenBank/DDBJ databases">
        <title>Genome sequence of the basidiomycete white-rot fungus Trametes pubescens.</title>
        <authorList>
            <person name="Makela M.R."/>
            <person name="Granchi Z."/>
            <person name="Peng M."/>
            <person name="De Vries R.P."/>
            <person name="Grigoriev I."/>
            <person name="Riley R."/>
            <person name="Hilden K."/>
        </authorList>
    </citation>
    <scope>NUCLEOTIDE SEQUENCE [LARGE SCALE GENOMIC DNA]</scope>
    <source>
        <strain evidence="12 13">FBCC735</strain>
    </source>
</reference>
<dbReference type="GO" id="GO:0005694">
    <property type="term" value="C:chromosome"/>
    <property type="evidence" value="ECO:0007669"/>
    <property type="project" value="UniProtKB-SubCell"/>
</dbReference>
<feature type="region of interest" description="Disordered" evidence="8">
    <location>
        <begin position="519"/>
        <end position="579"/>
    </location>
</feature>
<dbReference type="SMART" id="SM00317">
    <property type="entry name" value="SET"/>
    <property type="match status" value="1"/>
</dbReference>
<dbReference type="Pfam" id="PF00856">
    <property type="entry name" value="SET"/>
    <property type="match status" value="1"/>
</dbReference>
<dbReference type="GO" id="GO:0032259">
    <property type="term" value="P:methylation"/>
    <property type="evidence" value="ECO:0007669"/>
    <property type="project" value="UniProtKB-KW"/>
</dbReference>
<dbReference type="SUPFAM" id="SSF82199">
    <property type="entry name" value="SET domain"/>
    <property type="match status" value="1"/>
</dbReference>
<keyword evidence="5" id="KW-0949">S-adenosyl-L-methionine</keyword>
<organism evidence="12 13">
    <name type="scientific">Trametes pubescens</name>
    <name type="common">White-rot fungus</name>
    <dbReference type="NCBI Taxonomy" id="154538"/>
    <lineage>
        <taxon>Eukaryota</taxon>
        <taxon>Fungi</taxon>
        <taxon>Dikarya</taxon>
        <taxon>Basidiomycota</taxon>
        <taxon>Agaricomycotina</taxon>
        <taxon>Agaricomycetes</taxon>
        <taxon>Polyporales</taxon>
        <taxon>Polyporaceae</taxon>
        <taxon>Trametes</taxon>
    </lineage>
</organism>
<dbReference type="PROSITE" id="PS50280">
    <property type="entry name" value="SET"/>
    <property type="match status" value="1"/>
</dbReference>
<evidence type="ECO:0000313" key="13">
    <source>
        <dbReference type="Proteomes" id="UP000184267"/>
    </source>
</evidence>
<feature type="compositionally biased region" description="Polar residues" evidence="8">
    <location>
        <begin position="1200"/>
        <end position="1210"/>
    </location>
</feature>
<feature type="region of interest" description="Disordered" evidence="8">
    <location>
        <begin position="612"/>
        <end position="660"/>
    </location>
</feature>
<dbReference type="SMART" id="SM00468">
    <property type="entry name" value="PreSET"/>
    <property type="match status" value="1"/>
</dbReference>
<feature type="compositionally biased region" description="Pro residues" evidence="8">
    <location>
        <begin position="372"/>
        <end position="384"/>
    </location>
</feature>
<dbReference type="Proteomes" id="UP000184267">
    <property type="component" value="Unassembled WGS sequence"/>
</dbReference>
<feature type="compositionally biased region" description="Low complexity" evidence="8">
    <location>
        <begin position="1218"/>
        <end position="1227"/>
    </location>
</feature>
<keyword evidence="3 12" id="KW-0489">Methyltransferase</keyword>
<dbReference type="GO" id="GO:0005634">
    <property type="term" value="C:nucleus"/>
    <property type="evidence" value="ECO:0007669"/>
    <property type="project" value="InterPro"/>
</dbReference>
<feature type="domain" description="Post-SET" evidence="11">
    <location>
        <begin position="1605"/>
        <end position="1621"/>
    </location>
</feature>
<dbReference type="STRING" id="154538.A0A1M2VMP6"/>
<feature type="compositionally biased region" description="Polar residues" evidence="8">
    <location>
        <begin position="730"/>
        <end position="754"/>
    </location>
</feature>
<evidence type="ECO:0000256" key="3">
    <source>
        <dbReference type="ARBA" id="ARBA00022603"/>
    </source>
</evidence>
<evidence type="ECO:0000256" key="5">
    <source>
        <dbReference type="ARBA" id="ARBA00022691"/>
    </source>
</evidence>
<comment type="subcellular location">
    <subcellularLocation>
        <location evidence="1">Chromosome</location>
    </subcellularLocation>
</comment>
<accession>A0A1M2VMP6</accession>
<feature type="region of interest" description="Disordered" evidence="8">
    <location>
        <begin position="405"/>
        <end position="425"/>
    </location>
</feature>
<dbReference type="PANTHER" id="PTHR46223:SF3">
    <property type="entry name" value="HISTONE-LYSINE N-METHYLTRANSFERASE SET-23"/>
    <property type="match status" value="1"/>
</dbReference>
<keyword evidence="7" id="KW-0862">Zinc</keyword>
<dbReference type="Gene3D" id="2.170.270.10">
    <property type="entry name" value="SET domain"/>
    <property type="match status" value="1"/>
</dbReference>
<dbReference type="PANTHER" id="PTHR46223">
    <property type="entry name" value="HISTONE-LYSINE N-METHYLTRANSFERASE SUV39H"/>
    <property type="match status" value="1"/>
</dbReference>
<dbReference type="PROSITE" id="PS50868">
    <property type="entry name" value="POST_SET"/>
    <property type="match status" value="1"/>
</dbReference>
<gene>
    <name evidence="12" type="ORF">TRAPUB_318</name>
</gene>
<dbReference type="GO" id="GO:0008270">
    <property type="term" value="F:zinc ion binding"/>
    <property type="evidence" value="ECO:0007669"/>
    <property type="project" value="InterPro"/>
</dbReference>
<keyword evidence="6" id="KW-0479">Metal-binding</keyword>
<feature type="compositionally biased region" description="Polar residues" evidence="8">
    <location>
        <begin position="196"/>
        <end position="225"/>
    </location>
</feature>
<feature type="compositionally biased region" description="Polar residues" evidence="8">
    <location>
        <begin position="870"/>
        <end position="884"/>
    </location>
</feature>
<keyword evidence="4 12" id="KW-0808">Transferase</keyword>
<feature type="compositionally biased region" description="Basic and acidic residues" evidence="8">
    <location>
        <begin position="842"/>
        <end position="851"/>
    </location>
</feature>
<feature type="region of interest" description="Disordered" evidence="8">
    <location>
        <begin position="448"/>
        <end position="481"/>
    </location>
</feature>
<dbReference type="EMBL" id="MNAD01001011">
    <property type="protein sequence ID" value="OJT08812.1"/>
    <property type="molecule type" value="Genomic_DNA"/>
</dbReference>
<evidence type="ECO:0000256" key="4">
    <source>
        <dbReference type="ARBA" id="ARBA00022679"/>
    </source>
</evidence>
<evidence type="ECO:0000256" key="7">
    <source>
        <dbReference type="ARBA" id="ARBA00022833"/>
    </source>
</evidence>
<proteinExistence type="predicted"/>
<dbReference type="Pfam" id="PF05033">
    <property type="entry name" value="Pre-SET"/>
    <property type="match status" value="1"/>
</dbReference>
<feature type="compositionally biased region" description="Low complexity" evidence="8">
    <location>
        <begin position="342"/>
        <end position="354"/>
    </location>
</feature>
<sequence>MLDEIDPSPPVLQTASKRRRRGGAAGPSAQRAANGGAVTGSSNGGGGTQSTNAVPRKQPPPPPPPPTSNRRPHSPSSSEEEARPKKKKKRRIVDPDKGPAIAGTRVALPTGATRPPPSSQAPGAGRSTTFAIPTIPRNIRRYRRVTVDGTPDVPAGNGADRRSSDIGSSASVRQPLPQRPAPATTAPLHRARARQKSGNPPSTSDNLRNESASTAGPSNQRAPPTSSVPPDREIIEILDSDDEPPPLNPRSAKPTKPAKPPAPASAPAPTSKPKVDIPRRSRYRPAPASEYREDENGVILLDVDDDVPPAPKLSSLDQSSAPANTAPPSKPPSRPPEPIPEPSSRVSRSPVLPEITSDDELILAPRSRSPAPSLPSQPPVPAAGPSPRIFVVPVSSSNDLIPEAASDTAVAREDNSPPLEESMPAELPAAVPEVQDVEMAQEDSMDDFMHEEQSAVAEPVPDDVPMDGIVEPMGSSSNQAPALVPDAEAIPEEQIVAVPTPTTQPLALASTSEALVEGASNVLTGNAEEQPALVGQAVPPTPDRPTSHIDTMPVKSPDPEPWHASSRPSVLRGNIPSPLSAASLFTSSSGIRSETASPVSQVLDAQLKDLAISGSGTGDSSNQEQSSSATQLSPAASSLVSPNTAQSGSPKSPFHPRIGSSKIRMRSLFGGEDGFFADAYRVRKKRQESRKASQSSGGSPSGSATSGARTSASLSPTTARIGRADILPSALQQVLSDPSLASMQQPTASTSMDNPHNEVPRPGVPAVESEAVELGVADDLAAAPPSIASNMVEENPERAHSPPPSPTPPRLDTDGPKEVFPSEDTPTMSTSVQRSTPTPTAAKEDAKEGSEHAVLAKANDPLPDAETATAGASGQDEGSGSRTTPPVEDEPNSRTLSQIIRHVASENARKEVIDLTFDDSDGEATQPERTVANKPVSRSHLEAQQSTSPTLSSSSSSASTPPTLASQPIKTLDLNAIRNIRKLSLASQPLASPKLPPPAIPRNVRRISSPSKLSIASPTASPFNQGGAVASSSKLAATPLSNSPSSITATPQVPLKPMLPRLRDLIRAAMPAKPPAPSPQPVVRVASPTVIPEAPLPPPLPHSPPLSTSEASDPCGAAAIEPARLSPTVNPEQGEATPPRSSSPEAMEEEECLSLIYPDSDEQSPVAETVENAPEPGREQVTVHEEQQEVVIPSTRRTRSQANSETSSVMSGPRRSARLTSSSAGSSVEPPERPISRTRRTRPYIRTASDDAAAAQGGISRTAGNSFVKAFMDAGFEPLSWKDDRKRIAKEFAPLTQFAKDIPHELHDRINALSLGARLAGNMQALVFEAEIHANTADDEPYAPPIHIVNEIDDEPTPPVEFYYSNLMWHGEGVPKPDHDSLKGCDCFGPCDPTSTTCACVKRQKKYLWDQGGFIYDKKGKLRAHEYPIFECNMNCGCSEDCMNRVVQHGRQYEIAICKTLKKGWGVFNGPKKIPANSYIGIYAGEYLTDSEGEIRGTLYNKFGRTYLFDIDFWYLKDDQEKVKYCIDAYHAGNFTRYLNHSCDPNCVIVACYINEGNLDKALLTIFTNRDVEPFEELCFSYFGTPDDDMGVDPPPDADSDDDAVHVKCQCGAPNCTGRMWK</sequence>
<dbReference type="OrthoDB" id="308383at2759"/>
<feature type="region of interest" description="Disordered" evidence="8">
    <location>
        <begin position="985"/>
        <end position="1056"/>
    </location>
</feature>
<feature type="compositionally biased region" description="Polar residues" evidence="8">
    <location>
        <begin position="618"/>
        <end position="650"/>
    </location>
</feature>
<evidence type="ECO:0000256" key="6">
    <source>
        <dbReference type="ARBA" id="ARBA00022723"/>
    </source>
</evidence>
<evidence type="ECO:0000259" key="9">
    <source>
        <dbReference type="PROSITE" id="PS50280"/>
    </source>
</evidence>
<feature type="compositionally biased region" description="Basic and acidic residues" evidence="8">
    <location>
        <begin position="1176"/>
        <end position="1187"/>
    </location>
</feature>
<feature type="compositionally biased region" description="Pro residues" evidence="8">
    <location>
        <begin position="257"/>
        <end position="266"/>
    </location>
</feature>
<feature type="region of interest" description="Disordered" evidence="8">
    <location>
        <begin position="1"/>
        <end position="391"/>
    </location>
</feature>
<feature type="domain" description="SET" evidence="9">
    <location>
        <begin position="1453"/>
        <end position="1583"/>
    </location>
</feature>
<name>A0A1M2VMP6_TRAPU</name>
<dbReference type="InterPro" id="IPR050973">
    <property type="entry name" value="H3K9_Histone-Lys_N-MTase"/>
</dbReference>
<feature type="compositionally biased region" description="Pro residues" evidence="8">
    <location>
        <begin position="1094"/>
        <end position="1104"/>
    </location>
</feature>
<comment type="caution">
    <text evidence="12">The sequence shown here is derived from an EMBL/GenBank/DDBJ whole genome shotgun (WGS) entry which is preliminary data.</text>
</comment>
<evidence type="ECO:0000313" key="12">
    <source>
        <dbReference type="EMBL" id="OJT08812.1"/>
    </source>
</evidence>
<feature type="compositionally biased region" description="Polar residues" evidence="8">
    <location>
        <begin position="824"/>
        <end position="839"/>
    </location>
</feature>
<dbReference type="GO" id="GO:0042054">
    <property type="term" value="F:histone methyltransferase activity"/>
    <property type="evidence" value="ECO:0007669"/>
    <property type="project" value="InterPro"/>
</dbReference>
<dbReference type="InterPro" id="IPR046341">
    <property type="entry name" value="SET_dom_sf"/>
</dbReference>